<evidence type="ECO:0000313" key="1">
    <source>
        <dbReference type="EMBL" id="CAD7224561.1"/>
    </source>
</evidence>
<dbReference type="EMBL" id="OB660398">
    <property type="protein sequence ID" value="CAD7224561.1"/>
    <property type="molecule type" value="Genomic_DNA"/>
</dbReference>
<reference evidence="1" key="1">
    <citation type="submission" date="2020-11" db="EMBL/GenBank/DDBJ databases">
        <authorList>
            <person name="Tran Van P."/>
        </authorList>
    </citation>
    <scope>NUCLEOTIDE SEQUENCE</scope>
</reference>
<sequence length="257" mass="28374">MSPPQGVPGPPCPSYSSALPSGGIGGAWWLDTKHVIKTLKRLMNQEADHWKPKTYASTSKDDGVAEERLNRRSIHPWACASAGSGGKRFTTWREPDLFEGERMAADSMESETKEIENPGALLVLHTMRCPFIGSPSRGSLVIRNHLRPTVCMGSGVEVKFKVGRPTSMLSLLRSQWLLAVFCWHLAIDGGPTPHKGFNDGWWRSGKEWTDVEGVYALHPYPSSECAWEWEDGSWRNGEGTKTDSLTVPPGGKKSRVS</sequence>
<proteinExistence type="predicted"/>
<protein>
    <submittedName>
        <fullName evidence="1">Uncharacterized protein</fullName>
    </submittedName>
</protein>
<gene>
    <name evidence="1" type="ORF">CTOB1V02_LOCUS2518</name>
</gene>
<dbReference type="AlphaFoldDB" id="A0A7R8W4C2"/>
<accession>A0A7R8W4C2</accession>
<name>A0A7R8W4C2_9CRUS</name>
<organism evidence="1">
    <name type="scientific">Cyprideis torosa</name>
    <dbReference type="NCBI Taxonomy" id="163714"/>
    <lineage>
        <taxon>Eukaryota</taxon>
        <taxon>Metazoa</taxon>
        <taxon>Ecdysozoa</taxon>
        <taxon>Arthropoda</taxon>
        <taxon>Crustacea</taxon>
        <taxon>Oligostraca</taxon>
        <taxon>Ostracoda</taxon>
        <taxon>Podocopa</taxon>
        <taxon>Podocopida</taxon>
        <taxon>Cytherocopina</taxon>
        <taxon>Cytheroidea</taxon>
        <taxon>Cytherideidae</taxon>
        <taxon>Cyprideis</taxon>
    </lineage>
</organism>